<dbReference type="EMBL" id="JAYMGO010000002">
    <property type="protein sequence ID" value="KAL1281173.1"/>
    <property type="molecule type" value="Genomic_DNA"/>
</dbReference>
<dbReference type="Proteomes" id="UP001558613">
    <property type="component" value="Unassembled WGS sequence"/>
</dbReference>
<evidence type="ECO:0000313" key="2">
    <source>
        <dbReference type="EMBL" id="KAL1281173.1"/>
    </source>
</evidence>
<proteinExistence type="predicted"/>
<organism evidence="2 3">
    <name type="scientific">Cirrhinus molitorella</name>
    <name type="common">mud carp</name>
    <dbReference type="NCBI Taxonomy" id="172907"/>
    <lineage>
        <taxon>Eukaryota</taxon>
        <taxon>Metazoa</taxon>
        <taxon>Chordata</taxon>
        <taxon>Craniata</taxon>
        <taxon>Vertebrata</taxon>
        <taxon>Euteleostomi</taxon>
        <taxon>Actinopterygii</taxon>
        <taxon>Neopterygii</taxon>
        <taxon>Teleostei</taxon>
        <taxon>Ostariophysi</taxon>
        <taxon>Cypriniformes</taxon>
        <taxon>Cyprinidae</taxon>
        <taxon>Labeoninae</taxon>
        <taxon>Labeonini</taxon>
        <taxon>Cirrhinus</taxon>
    </lineage>
</organism>
<comment type="caution">
    <text evidence="2">The sequence shown here is derived from an EMBL/GenBank/DDBJ whole genome shotgun (WGS) entry which is preliminary data.</text>
</comment>
<keyword evidence="3" id="KW-1185">Reference proteome</keyword>
<name>A0ABR3NVX6_9TELE</name>
<sequence length="81" mass="8975">MSSCMRNVHSAIVMPVLNTTITNRSGCNMLASDAVLNTRLWSESNKPEKKSKNEGKGPLQLRSPDPKKKLYEAVCELTRAV</sequence>
<evidence type="ECO:0000256" key="1">
    <source>
        <dbReference type="SAM" id="MobiDB-lite"/>
    </source>
</evidence>
<gene>
    <name evidence="2" type="ORF">QQF64_015773</name>
</gene>
<protein>
    <submittedName>
        <fullName evidence="2">Uncharacterized protein</fullName>
    </submittedName>
</protein>
<feature type="compositionally biased region" description="Basic and acidic residues" evidence="1">
    <location>
        <begin position="45"/>
        <end position="55"/>
    </location>
</feature>
<reference evidence="2 3" key="1">
    <citation type="submission" date="2023-09" db="EMBL/GenBank/DDBJ databases">
        <authorList>
            <person name="Wang M."/>
        </authorList>
    </citation>
    <scope>NUCLEOTIDE SEQUENCE [LARGE SCALE GENOMIC DNA]</scope>
    <source>
        <strain evidence="2">GT-2023</strain>
        <tissue evidence="2">Liver</tissue>
    </source>
</reference>
<accession>A0ABR3NVX6</accession>
<evidence type="ECO:0000313" key="3">
    <source>
        <dbReference type="Proteomes" id="UP001558613"/>
    </source>
</evidence>
<feature type="region of interest" description="Disordered" evidence="1">
    <location>
        <begin position="42"/>
        <end position="65"/>
    </location>
</feature>